<gene>
    <name evidence="7" type="ORF">F8568_005710</name>
</gene>
<comment type="similarity">
    <text evidence="1">Belongs to the cytochrome P450 family.</text>
</comment>
<dbReference type="InterPro" id="IPR036396">
    <property type="entry name" value="Cyt_P450_sf"/>
</dbReference>
<dbReference type="InterPro" id="IPR002397">
    <property type="entry name" value="Cyt_P450_B"/>
</dbReference>
<dbReference type="FunFam" id="1.10.630.10:FF:000018">
    <property type="entry name" value="Cytochrome P450 monooxygenase"/>
    <property type="match status" value="1"/>
</dbReference>
<evidence type="ECO:0000256" key="3">
    <source>
        <dbReference type="ARBA" id="ARBA00022723"/>
    </source>
</evidence>
<keyword evidence="4" id="KW-0560">Oxidoreductase</keyword>
<dbReference type="Gene3D" id="1.10.630.10">
    <property type="entry name" value="Cytochrome P450"/>
    <property type="match status" value="1"/>
</dbReference>
<dbReference type="GO" id="GO:0016705">
    <property type="term" value="F:oxidoreductase activity, acting on paired donors, with incorporation or reduction of molecular oxygen"/>
    <property type="evidence" value="ECO:0007669"/>
    <property type="project" value="InterPro"/>
</dbReference>
<sequence length="398" mass="44470">MTVSLLDPAVFHEAVPHEEFDRLRREEPVLWTPAEFGTNTDGCWSLTRYADIAAVGRDVATFTNTLGANYPILPSETARMADNVMFNDPPRQTELRRFLGAAFTPRMVARFTDWITTQVDAIIKNLAGRGECDFVPLVAVELPAQVICSVIGVPQEERARVVAWADTIFGRLRPDIGPEKSVAAIQEVMEYALELRESVAGGTEVNMITELAKAERDGVKITDSEYRQMIMSLLIAGFETTHTLIGQGMRLILENADIEAQARAAAERGDTRQLVEEFLRFVTPAMLMVRHATRDVELHDKVIKKDESVLLWFAAANRDPAVFENPHTFDASRTPNPHQTFGGGGPHFCIGNHLARLELQILFRDLLTRGPRITLNGRPERGWSIQINQLRSLPVACE</sequence>
<dbReference type="SUPFAM" id="SSF48264">
    <property type="entry name" value="Cytochrome P450"/>
    <property type="match status" value="1"/>
</dbReference>
<reference evidence="7" key="1">
    <citation type="submission" date="2019-12" db="EMBL/GenBank/DDBJ databases">
        <title>Actinomadura physcomitrii sp. nov., a novel actinomycete isolated from moss [Physcomitrium sphaericum (Ludw) Fuernr].</title>
        <authorList>
            <person name="Zhuang X."/>
        </authorList>
    </citation>
    <scope>NUCLEOTIDE SEQUENCE [LARGE SCALE GENOMIC DNA]</scope>
    <source>
        <strain evidence="7">LD22</strain>
    </source>
</reference>
<dbReference type="InterPro" id="IPR001128">
    <property type="entry name" value="Cyt_P450"/>
</dbReference>
<keyword evidence="5" id="KW-0408">Iron</keyword>
<dbReference type="PANTHER" id="PTHR46696:SF1">
    <property type="entry name" value="CYTOCHROME P450 YJIB-RELATED"/>
    <property type="match status" value="1"/>
</dbReference>
<dbReference type="PRINTS" id="PR00359">
    <property type="entry name" value="BP450"/>
</dbReference>
<dbReference type="Proteomes" id="UP000462055">
    <property type="component" value="Unassembled WGS sequence"/>
</dbReference>
<proteinExistence type="inferred from homology"/>
<evidence type="ECO:0000313" key="7">
    <source>
        <dbReference type="EMBL" id="MVZ99883.1"/>
    </source>
</evidence>
<dbReference type="PANTHER" id="PTHR46696">
    <property type="entry name" value="P450, PUTATIVE (EUROFUNG)-RELATED"/>
    <property type="match status" value="1"/>
</dbReference>
<evidence type="ECO:0000256" key="6">
    <source>
        <dbReference type="ARBA" id="ARBA00023033"/>
    </source>
</evidence>
<keyword evidence="8" id="KW-1185">Reference proteome</keyword>
<dbReference type="GO" id="GO:0005506">
    <property type="term" value="F:iron ion binding"/>
    <property type="evidence" value="ECO:0007669"/>
    <property type="project" value="InterPro"/>
</dbReference>
<accession>A0A6I4M6H2</accession>
<name>A0A6I4M6H2_9ACTN</name>
<evidence type="ECO:0000256" key="5">
    <source>
        <dbReference type="ARBA" id="ARBA00023004"/>
    </source>
</evidence>
<dbReference type="EMBL" id="WBMS02000003">
    <property type="protein sequence ID" value="MVZ99883.1"/>
    <property type="molecule type" value="Genomic_DNA"/>
</dbReference>
<dbReference type="AlphaFoldDB" id="A0A6I4M6H2"/>
<keyword evidence="3" id="KW-0479">Metal-binding</keyword>
<dbReference type="RefSeq" id="WP_151592084.1">
    <property type="nucleotide sequence ID" value="NZ_WBMS02000003.1"/>
</dbReference>
<dbReference type="GO" id="GO:0020037">
    <property type="term" value="F:heme binding"/>
    <property type="evidence" value="ECO:0007669"/>
    <property type="project" value="InterPro"/>
</dbReference>
<keyword evidence="6" id="KW-0503">Monooxygenase</keyword>
<evidence type="ECO:0000313" key="8">
    <source>
        <dbReference type="Proteomes" id="UP000462055"/>
    </source>
</evidence>
<organism evidence="7 8">
    <name type="scientific">Actinomadura physcomitrii</name>
    <dbReference type="NCBI Taxonomy" id="2650748"/>
    <lineage>
        <taxon>Bacteria</taxon>
        <taxon>Bacillati</taxon>
        <taxon>Actinomycetota</taxon>
        <taxon>Actinomycetes</taxon>
        <taxon>Streptosporangiales</taxon>
        <taxon>Thermomonosporaceae</taxon>
        <taxon>Actinomadura</taxon>
    </lineage>
</organism>
<evidence type="ECO:0000256" key="2">
    <source>
        <dbReference type="ARBA" id="ARBA00022617"/>
    </source>
</evidence>
<evidence type="ECO:0000256" key="1">
    <source>
        <dbReference type="ARBA" id="ARBA00010617"/>
    </source>
</evidence>
<comment type="caution">
    <text evidence="7">The sequence shown here is derived from an EMBL/GenBank/DDBJ whole genome shotgun (WGS) entry which is preliminary data.</text>
</comment>
<dbReference type="Pfam" id="PF00067">
    <property type="entry name" value="p450"/>
    <property type="match status" value="1"/>
</dbReference>
<keyword evidence="2" id="KW-0349">Heme</keyword>
<protein>
    <submittedName>
        <fullName evidence="7">Cytochrome P450</fullName>
    </submittedName>
</protein>
<evidence type="ECO:0000256" key="4">
    <source>
        <dbReference type="ARBA" id="ARBA00023002"/>
    </source>
</evidence>
<dbReference type="GO" id="GO:0004497">
    <property type="term" value="F:monooxygenase activity"/>
    <property type="evidence" value="ECO:0007669"/>
    <property type="project" value="UniProtKB-KW"/>
</dbReference>